<dbReference type="Pfam" id="PF02321">
    <property type="entry name" value="OEP"/>
    <property type="match status" value="2"/>
</dbReference>
<comment type="similarity">
    <text evidence="1 2">Belongs to the outer membrane factor (OMF) (TC 1.B.17) family.</text>
</comment>
<comment type="caution">
    <text evidence="4">The sequence shown here is derived from an EMBL/GenBank/DDBJ whole genome shotgun (WGS) entry which is preliminary data.</text>
</comment>
<dbReference type="PANTHER" id="PTHR30203">
    <property type="entry name" value="OUTER MEMBRANE CATION EFFLUX PROTEIN"/>
    <property type="match status" value="1"/>
</dbReference>
<evidence type="ECO:0000256" key="1">
    <source>
        <dbReference type="ARBA" id="ARBA00007613"/>
    </source>
</evidence>
<dbReference type="AlphaFoldDB" id="A0A5A9XPK3"/>
<keyword evidence="2" id="KW-0449">Lipoprotein</keyword>
<keyword evidence="2" id="KW-0564">Palmitate</keyword>
<dbReference type="InterPro" id="IPR003423">
    <property type="entry name" value="OMP_efflux"/>
</dbReference>
<evidence type="ECO:0000313" key="4">
    <source>
        <dbReference type="EMBL" id="KAA0894178.1"/>
    </source>
</evidence>
<dbReference type="InterPro" id="IPR010131">
    <property type="entry name" value="MdtP/NodT-like"/>
</dbReference>
<dbReference type="GO" id="GO:0005886">
    <property type="term" value="C:plasma membrane"/>
    <property type="evidence" value="ECO:0007669"/>
    <property type="project" value="UniProtKB-SubCell"/>
</dbReference>
<protein>
    <submittedName>
        <fullName evidence="4">Efflux transporter outer membrane subunit</fullName>
    </submittedName>
</protein>
<comment type="subcellular location">
    <subcellularLocation>
        <location evidence="2">Cell membrane</location>
        <topology evidence="2">Lipid-anchor</topology>
    </subcellularLocation>
</comment>
<dbReference type="Proteomes" id="UP000324298">
    <property type="component" value="Unassembled WGS sequence"/>
</dbReference>
<feature type="coiled-coil region" evidence="3">
    <location>
        <begin position="191"/>
        <end position="218"/>
    </location>
</feature>
<organism evidence="4 5">
    <name type="scientific">Oryzomonas rubra</name>
    <dbReference type="NCBI Taxonomy" id="2509454"/>
    <lineage>
        <taxon>Bacteria</taxon>
        <taxon>Pseudomonadati</taxon>
        <taxon>Thermodesulfobacteriota</taxon>
        <taxon>Desulfuromonadia</taxon>
        <taxon>Geobacterales</taxon>
        <taxon>Geobacteraceae</taxon>
        <taxon>Oryzomonas</taxon>
    </lineage>
</organism>
<reference evidence="4 5" key="1">
    <citation type="submission" date="2019-04" db="EMBL/GenBank/DDBJ databases">
        <title>Geobacter ruber sp. nov., ferric-reducing bacteria isolated from paddy soil.</title>
        <authorList>
            <person name="Xu Z."/>
            <person name="Masuda Y."/>
            <person name="Itoh H."/>
            <person name="Senoo K."/>
        </authorList>
    </citation>
    <scope>NUCLEOTIDE SEQUENCE [LARGE SCALE GENOMIC DNA]</scope>
    <source>
        <strain evidence="4 5">Red88</strain>
    </source>
</reference>
<dbReference type="RefSeq" id="WP_149306335.1">
    <property type="nucleotide sequence ID" value="NZ_SRSD01000002.1"/>
</dbReference>
<dbReference type="GO" id="GO:0015562">
    <property type="term" value="F:efflux transmembrane transporter activity"/>
    <property type="evidence" value="ECO:0007669"/>
    <property type="project" value="InterPro"/>
</dbReference>
<evidence type="ECO:0000256" key="3">
    <source>
        <dbReference type="SAM" id="Coils"/>
    </source>
</evidence>
<dbReference type="OrthoDB" id="9783163at2"/>
<dbReference type="Gene3D" id="1.20.1600.10">
    <property type="entry name" value="Outer membrane efflux proteins (OEP)"/>
    <property type="match status" value="1"/>
</dbReference>
<keyword evidence="2" id="KW-1134">Transmembrane beta strand</keyword>
<keyword evidence="2" id="KW-0812">Transmembrane</keyword>
<feature type="signal peptide" evidence="2">
    <location>
        <begin position="1"/>
        <end position="21"/>
    </location>
</feature>
<keyword evidence="2" id="KW-0472">Membrane</keyword>
<keyword evidence="3" id="KW-0175">Coiled coil</keyword>
<dbReference type="EMBL" id="SRSD01000002">
    <property type="protein sequence ID" value="KAA0894178.1"/>
    <property type="molecule type" value="Genomic_DNA"/>
</dbReference>
<dbReference type="SUPFAM" id="SSF56954">
    <property type="entry name" value="Outer membrane efflux proteins (OEP)"/>
    <property type="match status" value="1"/>
</dbReference>
<proteinExistence type="inferred from homology"/>
<accession>A0A5A9XPK3</accession>
<dbReference type="PANTHER" id="PTHR30203:SF25">
    <property type="entry name" value="OUTER MEMBRANE PROTEIN-RELATED"/>
    <property type="match status" value="1"/>
</dbReference>
<evidence type="ECO:0000313" key="5">
    <source>
        <dbReference type="Proteomes" id="UP000324298"/>
    </source>
</evidence>
<dbReference type="PROSITE" id="PS51257">
    <property type="entry name" value="PROKAR_LIPOPROTEIN"/>
    <property type="match status" value="1"/>
</dbReference>
<dbReference type="NCBIfam" id="TIGR01845">
    <property type="entry name" value="outer_NodT"/>
    <property type="match status" value="1"/>
</dbReference>
<sequence length="472" mass="50281">MSKLKPTAILLSALLAVLLLAACSGPLGPQSSGIAAPSFWNRLTGKAGATDPNAPLIVTPEAEVDHAWWTRFGDPTLDALVAEALANNKTLLIAKARVEEARAGRSAARSRLFPQVNGVAAAQRGNQGFATNNQTVWIAGADVEASWEIDLFGRNRARTAEAAALLESSEAGSQAVRVGLLAEVARNYFDLRNYERQLQLTRRNLKTQQKTLELVKAQVQGAMASDFDVQRAAAQVSATEALIPSLETAYDAAMNRLNVLMGSPPGTRDALLATARELKPLDHRILLAAPAKVLAARPDIRAAERRFAAAISARSAARAELFPDISLTALFGVQTATPFGSTPWGIGVNLVQPLLNFGRIEAQIDAADAQQKQAFLGYQQTVLEALENMENALSGYLHETARNAALTTGVGQNRRAADLAMQQYINGYTGLLDVLVAVRNLLDSEAALAASDAGLRNDLVNIYAAAGGGWRE</sequence>
<feature type="chain" id="PRO_5023093731" evidence="2">
    <location>
        <begin position="22"/>
        <end position="472"/>
    </location>
</feature>
<evidence type="ECO:0000256" key="2">
    <source>
        <dbReference type="RuleBase" id="RU362097"/>
    </source>
</evidence>
<dbReference type="Gene3D" id="2.20.200.10">
    <property type="entry name" value="Outer membrane efflux proteins (OEP)"/>
    <property type="match status" value="1"/>
</dbReference>
<name>A0A5A9XPK3_9BACT</name>
<keyword evidence="5" id="KW-1185">Reference proteome</keyword>
<gene>
    <name evidence="4" type="ORF">ET418_04270</name>
</gene>
<keyword evidence="2" id="KW-0732">Signal</keyword>